<evidence type="ECO:0000313" key="2">
    <source>
        <dbReference type="EMBL" id="GJN89728.1"/>
    </source>
</evidence>
<reference evidence="2 3" key="1">
    <citation type="submission" date="2021-12" db="EMBL/GenBank/DDBJ databases">
        <title>High titer production of polyol ester of fatty acids by Rhodotorula paludigena BS15 towards product separation-free biomass refinery.</title>
        <authorList>
            <person name="Mano J."/>
            <person name="Ono H."/>
            <person name="Tanaka T."/>
            <person name="Naito K."/>
            <person name="Sushida H."/>
            <person name="Ike M."/>
            <person name="Tokuyasu K."/>
            <person name="Kitaoka M."/>
        </authorList>
    </citation>
    <scope>NUCLEOTIDE SEQUENCE [LARGE SCALE GENOMIC DNA]</scope>
    <source>
        <strain evidence="2 3">BS15</strain>
    </source>
</reference>
<feature type="compositionally biased region" description="Low complexity" evidence="1">
    <location>
        <begin position="496"/>
        <end position="505"/>
    </location>
</feature>
<comment type="caution">
    <text evidence="2">The sequence shown here is derived from an EMBL/GenBank/DDBJ whole genome shotgun (WGS) entry which is preliminary data.</text>
</comment>
<dbReference type="PANTHER" id="PTHR37287">
    <property type="entry name" value="INO EIGHTY SUBUNIT 1"/>
    <property type="match status" value="1"/>
</dbReference>
<name>A0AAV5GHX1_9BASI</name>
<proteinExistence type="predicted"/>
<feature type="compositionally biased region" description="Basic and acidic residues" evidence="1">
    <location>
        <begin position="335"/>
        <end position="353"/>
    </location>
</feature>
<protein>
    <submittedName>
        <fullName evidence="2">Uncharacterized protein</fullName>
    </submittedName>
</protein>
<dbReference type="EMBL" id="BQKY01000005">
    <property type="protein sequence ID" value="GJN89728.1"/>
    <property type="molecule type" value="Genomic_DNA"/>
</dbReference>
<sequence>MPPKRTAEELHALSHPRSKRSYKETNWVRLPGLTRNLPADRQTRAIQAIKKLDSEPLLRQDIQWQVLDDIFADRSFRFTAPVDRSAPPADPIYLNFDQLYLEAILSSMKTTQNIRTKLISNPEFAINYCKICLLVNVGRINTTLAFYPNMRTALRTYHPVPSLQTEKVSQSEMSDAPRIKGALKAAMLDWEVNNVPTTLREVAARAASGEIRHGPPTTVIEAIFLLFNEAGWISEKYFPDGFDLWDIFFPSDMPSQPRARALLSLLHHVLENKSFLDDFDAPSGMPRTLNPPIQLQRDLPAGAPRENVDPPHELAFAAEMKAVRDGVVKTVPAIQKKEEEAREKMKQQAEKEQGLQAGGDAPAKRAASAVRAKASFARQQHRAEMAGQTPEILPPGWRNETWNHSVPQKSGLNVTWLNIKQDLLSNRDPDYDSDEEGSWPYDTLLRRATLTTLNPATGKRESARNFKEFDEWVRRRESGYVSPKEELDDGMDDLDGGASDMGDAE</sequence>
<dbReference type="InterPro" id="IPR038014">
    <property type="entry name" value="Ies1"/>
</dbReference>
<dbReference type="GO" id="GO:0031011">
    <property type="term" value="C:Ino80 complex"/>
    <property type="evidence" value="ECO:0007669"/>
    <property type="project" value="InterPro"/>
</dbReference>
<organism evidence="2 3">
    <name type="scientific">Rhodotorula paludigena</name>
    <dbReference type="NCBI Taxonomy" id="86838"/>
    <lineage>
        <taxon>Eukaryota</taxon>
        <taxon>Fungi</taxon>
        <taxon>Dikarya</taxon>
        <taxon>Basidiomycota</taxon>
        <taxon>Pucciniomycotina</taxon>
        <taxon>Microbotryomycetes</taxon>
        <taxon>Sporidiobolales</taxon>
        <taxon>Sporidiobolaceae</taxon>
        <taxon>Rhodotorula</taxon>
    </lineage>
</organism>
<dbReference type="PANTHER" id="PTHR37287:SF1">
    <property type="entry name" value="INO EIGHTY SUBUNIT 1"/>
    <property type="match status" value="1"/>
</dbReference>
<feature type="compositionally biased region" description="Acidic residues" evidence="1">
    <location>
        <begin position="486"/>
        <end position="495"/>
    </location>
</feature>
<keyword evidence="3" id="KW-1185">Reference proteome</keyword>
<gene>
    <name evidence="2" type="ORF">Rhopal_002717-T1</name>
</gene>
<feature type="region of interest" description="Disordered" evidence="1">
    <location>
        <begin position="477"/>
        <end position="505"/>
    </location>
</feature>
<evidence type="ECO:0000256" key="1">
    <source>
        <dbReference type="SAM" id="MobiDB-lite"/>
    </source>
</evidence>
<dbReference type="Proteomes" id="UP001342314">
    <property type="component" value="Unassembled WGS sequence"/>
</dbReference>
<accession>A0AAV5GHX1</accession>
<feature type="region of interest" description="Disordered" evidence="1">
    <location>
        <begin position="335"/>
        <end position="395"/>
    </location>
</feature>
<dbReference type="AlphaFoldDB" id="A0AAV5GHX1"/>
<feature type="compositionally biased region" description="Low complexity" evidence="1">
    <location>
        <begin position="364"/>
        <end position="378"/>
    </location>
</feature>
<evidence type="ECO:0000313" key="3">
    <source>
        <dbReference type="Proteomes" id="UP001342314"/>
    </source>
</evidence>